<dbReference type="InterPro" id="IPR000740">
    <property type="entry name" value="GrpE"/>
</dbReference>
<comment type="similarity">
    <text evidence="1 4 5">Belongs to the GrpE family.</text>
</comment>
<comment type="subunit">
    <text evidence="4">Homodimer.</text>
</comment>
<reference evidence="7 8" key="1">
    <citation type="submission" date="2021-01" db="EMBL/GenBank/DDBJ databases">
        <title>Biogeographic distribution of Paracoccus.</title>
        <authorList>
            <person name="Hollensteiner J."/>
            <person name="Leineberger J."/>
            <person name="Brinkhoff T."/>
            <person name="Daniel R."/>
        </authorList>
    </citation>
    <scope>NUCLEOTIDE SEQUENCE [LARGE SCALE GENOMIC DNA]</scope>
    <source>
        <strain evidence="7 8">LMG25392</strain>
    </source>
</reference>
<evidence type="ECO:0000256" key="5">
    <source>
        <dbReference type="RuleBase" id="RU004478"/>
    </source>
</evidence>
<dbReference type="SUPFAM" id="SSF58014">
    <property type="entry name" value="Coiled-coil domain of nucleotide exchange factor GrpE"/>
    <property type="match status" value="1"/>
</dbReference>
<feature type="compositionally biased region" description="Low complexity" evidence="6">
    <location>
        <begin position="12"/>
        <end position="34"/>
    </location>
</feature>
<evidence type="ECO:0000256" key="6">
    <source>
        <dbReference type="SAM" id="MobiDB-lite"/>
    </source>
</evidence>
<keyword evidence="8" id="KW-1185">Reference proteome</keyword>
<comment type="function">
    <text evidence="4">Participates actively in the response to hyperosmotic and heat shock by preventing the aggregation of stress-denatured proteins, in association with DnaK and GrpE. It is the nucleotide exchange factor for DnaK and may function as a thermosensor. Unfolded proteins bind initially to DnaJ; upon interaction with the DnaJ-bound protein, DnaK hydrolyzes its bound ATP, resulting in the formation of a stable complex. GrpE releases ADP from DnaK; ATP binding to DnaK triggers the release of the substrate protein, thus completing the reaction cycle. Several rounds of ATP-dependent interactions between DnaJ, DnaK and GrpE are required for fully efficient folding.</text>
</comment>
<dbReference type="InterPro" id="IPR013805">
    <property type="entry name" value="GrpE_CC"/>
</dbReference>
<dbReference type="Pfam" id="PF01025">
    <property type="entry name" value="GrpE"/>
    <property type="match status" value="1"/>
</dbReference>
<dbReference type="EMBL" id="CP067134">
    <property type="protein sequence ID" value="WCR09666.1"/>
    <property type="molecule type" value="Genomic_DNA"/>
</dbReference>
<dbReference type="PANTHER" id="PTHR21237">
    <property type="entry name" value="GRPE PROTEIN"/>
    <property type="match status" value="1"/>
</dbReference>
<feature type="region of interest" description="Disordered" evidence="6">
    <location>
        <begin position="1"/>
        <end position="47"/>
    </location>
</feature>
<evidence type="ECO:0000313" key="8">
    <source>
        <dbReference type="Proteomes" id="UP001218412"/>
    </source>
</evidence>
<evidence type="ECO:0000256" key="2">
    <source>
        <dbReference type="ARBA" id="ARBA00023016"/>
    </source>
</evidence>
<evidence type="ECO:0000256" key="4">
    <source>
        <dbReference type="HAMAP-Rule" id="MF_01151"/>
    </source>
</evidence>
<dbReference type="PANTHER" id="PTHR21237:SF23">
    <property type="entry name" value="GRPE PROTEIN HOMOLOG, MITOCHONDRIAL"/>
    <property type="match status" value="1"/>
</dbReference>
<keyword evidence="4" id="KW-0963">Cytoplasm</keyword>
<dbReference type="Gene3D" id="2.30.22.10">
    <property type="entry name" value="Head domain of nucleotide exchange factor GrpE"/>
    <property type="match status" value="1"/>
</dbReference>
<comment type="subcellular location">
    <subcellularLocation>
        <location evidence="4">Cytoplasm</location>
    </subcellularLocation>
</comment>
<dbReference type="HAMAP" id="MF_01151">
    <property type="entry name" value="GrpE"/>
    <property type="match status" value="1"/>
</dbReference>
<evidence type="ECO:0000313" key="7">
    <source>
        <dbReference type="EMBL" id="WCR09666.1"/>
    </source>
</evidence>
<evidence type="ECO:0000256" key="1">
    <source>
        <dbReference type="ARBA" id="ARBA00009054"/>
    </source>
</evidence>
<keyword evidence="2 4" id="KW-0346">Stress response</keyword>
<dbReference type="RefSeq" id="WP_272857761.1">
    <property type="nucleotide sequence ID" value="NZ_CP067134.1"/>
</dbReference>
<dbReference type="Proteomes" id="UP001218412">
    <property type="component" value="Chromosome"/>
</dbReference>
<dbReference type="SUPFAM" id="SSF51064">
    <property type="entry name" value="Head domain of nucleotide exchange factor GrpE"/>
    <property type="match status" value="1"/>
</dbReference>
<dbReference type="Gene3D" id="3.90.20.20">
    <property type="match status" value="1"/>
</dbReference>
<protein>
    <recommendedName>
        <fullName evidence="4">Protein GrpE</fullName>
    </recommendedName>
    <alternativeName>
        <fullName evidence="4">HSP-70 cofactor</fullName>
    </alternativeName>
</protein>
<gene>
    <name evidence="4 7" type="primary">grpE</name>
    <name evidence="7" type="ORF">JHW45_11210</name>
</gene>
<name>A0ABY7SU18_9RHOB</name>
<proteinExistence type="inferred from homology"/>
<keyword evidence="3 4" id="KW-0143">Chaperone</keyword>
<accession>A0ABY7SU18</accession>
<dbReference type="InterPro" id="IPR009012">
    <property type="entry name" value="GrpE_head"/>
</dbReference>
<dbReference type="PRINTS" id="PR00773">
    <property type="entry name" value="GRPEPROTEIN"/>
</dbReference>
<evidence type="ECO:0000256" key="3">
    <source>
        <dbReference type="ARBA" id="ARBA00023186"/>
    </source>
</evidence>
<sequence>MGESEKYKWISAAATENEAAAPADTPAEEAAPAEAEPDMQEEIDRLTDKWKRALAEAENARKRADAARIEGREHGIAIAVEALAPALDALALGIEAARNSPDAKDPRIVAHLEGLRNIRTAFETGLKALGVRTIAPEKTAFDPALHEAMQMQETEETEPGQVLIVHRPGFAIGQRLIRPARVTVSAAPPKEAEG</sequence>
<organism evidence="7 8">
    <name type="scientific">Paracoccus stylophorae</name>
    <dbReference type="NCBI Taxonomy" id="659350"/>
    <lineage>
        <taxon>Bacteria</taxon>
        <taxon>Pseudomonadati</taxon>
        <taxon>Pseudomonadota</taxon>
        <taxon>Alphaproteobacteria</taxon>
        <taxon>Rhodobacterales</taxon>
        <taxon>Paracoccaceae</taxon>
        <taxon>Paracoccus</taxon>
    </lineage>
</organism>